<sequence length="139" mass="14379">MAVVGTRLGPGVERISCKHRFEATTGSSTAGSEGGREGGSRAKGGQSRLGGGDGDGVAVEVGARSRWCFGILPGRRQVVTASCGLLGFCGGRFFFLARFVLPDRNFQNYLPTEAAQGRTQHGRTAGGDETMPGEGSGRA</sequence>
<accession>A0AAD6IWD8</accession>
<gene>
    <name evidence="2" type="ORF">Dda_5597</name>
</gene>
<evidence type="ECO:0000313" key="3">
    <source>
        <dbReference type="Proteomes" id="UP001221413"/>
    </source>
</evidence>
<keyword evidence="3" id="KW-1185">Reference proteome</keyword>
<evidence type="ECO:0000313" key="2">
    <source>
        <dbReference type="EMBL" id="KAJ6259953.1"/>
    </source>
</evidence>
<feature type="region of interest" description="Disordered" evidence="1">
    <location>
        <begin position="23"/>
        <end position="53"/>
    </location>
</feature>
<evidence type="ECO:0000256" key="1">
    <source>
        <dbReference type="SAM" id="MobiDB-lite"/>
    </source>
</evidence>
<dbReference type="Proteomes" id="UP001221413">
    <property type="component" value="Unassembled WGS sequence"/>
</dbReference>
<comment type="caution">
    <text evidence="2">The sequence shown here is derived from an EMBL/GenBank/DDBJ whole genome shotgun (WGS) entry which is preliminary data.</text>
</comment>
<dbReference type="EMBL" id="JAQGDS010000006">
    <property type="protein sequence ID" value="KAJ6259953.1"/>
    <property type="molecule type" value="Genomic_DNA"/>
</dbReference>
<reference evidence="2" key="1">
    <citation type="submission" date="2023-01" db="EMBL/GenBank/DDBJ databases">
        <title>The chitinases involved in constricting ring structure development in the nematode-trapping fungus Drechslerella dactyloides.</title>
        <authorList>
            <person name="Wang R."/>
            <person name="Zhang L."/>
            <person name="Tang P."/>
            <person name="Li S."/>
            <person name="Liang L."/>
        </authorList>
    </citation>
    <scope>NUCLEOTIDE SEQUENCE</scope>
    <source>
        <strain evidence="2">YMF1.00031</strain>
    </source>
</reference>
<proteinExistence type="predicted"/>
<dbReference type="AlphaFoldDB" id="A0AAD6IWD8"/>
<feature type="region of interest" description="Disordered" evidence="1">
    <location>
        <begin position="112"/>
        <end position="139"/>
    </location>
</feature>
<organism evidence="2 3">
    <name type="scientific">Drechslerella dactyloides</name>
    <name type="common">Nematode-trapping fungus</name>
    <name type="synonym">Arthrobotrys dactyloides</name>
    <dbReference type="NCBI Taxonomy" id="74499"/>
    <lineage>
        <taxon>Eukaryota</taxon>
        <taxon>Fungi</taxon>
        <taxon>Dikarya</taxon>
        <taxon>Ascomycota</taxon>
        <taxon>Pezizomycotina</taxon>
        <taxon>Orbiliomycetes</taxon>
        <taxon>Orbiliales</taxon>
        <taxon>Orbiliaceae</taxon>
        <taxon>Drechslerella</taxon>
    </lineage>
</organism>
<protein>
    <submittedName>
        <fullName evidence="2">Uncharacterized protein</fullName>
    </submittedName>
</protein>
<name>A0AAD6IWD8_DREDA</name>